<reference evidence="3" key="1">
    <citation type="submission" date="2017-03" db="EMBL/GenBank/DDBJ databases">
        <title>Phytopthora megakarya and P. palmivora, two closely related causual agents of cacao black pod achieved similar genome size and gene model numbers by different mechanisms.</title>
        <authorList>
            <person name="Ali S."/>
            <person name="Shao J."/>
            <person name="Larry D.J."/>
            <person name="Kronmiller B."/>
            <person name="Shen D."/>
            <person name="Strem M.D."/>
            <person name="Melnick R.L."/>
            <person name="Guiltinan M.J."/>
            <person name="Tyler B.M."/>
            <person name="Meinhardt L.W."/>
            <person name="Bailey B.A."/>
        </authorList>
    </citation>
    <scope>NUCLEOTIDE SEQUENCE [LARGE SCALE GENOMIC DNA]</scope>
    <source>
        <strain evidence="3">zdho120</strain>
    </source>
</reference>
<sequence length="394" mass="44219">MPKDPQVSRSEVGKPRSKTLRTKMKAPGYEEDGDQNGSGWTVEDLKYSYHRKELRDFVCQDPVMKILKLKRIAESKDPVTALAVLTNKLDAVTVLIKLLEEPGMIPGSFDTDDLFDLDLAVIQTTSRDLFGKLKILVGEVPQIADPVSSPQIDVVDNLTGSSHYAFVAEDGSDTSSEPRRMSLRPSGAAMLEARSKIRRPSPARSSSQPKGSTPTDQATITSSSDRSVGSLQKLFNAAMDRFLAEQQAAVWISAISDLKEFSRKDPGEDRARASISKVKAAFMRDQASDKEKCLTFADLLAGSPKNWYHQLSRSTRNKWSDLLRSFQIQYCGLGVSVARQYYHARRRSDESPLDYLYRLNVARLRARFKIKDGIDANMWITSLKHWGIRIWRIG</sequence>
<evidence type="ECO:0000313" key="3">
    <source>
        <dbReference type="Proteomes" id="UP000198211"/>
    </source>
</evidence>
<feature type="compositionally biased region" description="Basic residues" evidence="1">
    <location>
        <begin position="15"/>
        <end position="24"/>
    </location>
</feature>
<feature type="region of interest" description="Disordered" evidence="1">
    <location>
        <begin position="193"/>
        <end position="224"/>
    </location>
</feature>
<proteinExistence type="predicted"/>
<comment type="caution">
    <text evidence="2">The sequence shown here is derived from an EMBL/GenBank/DDBJ whole genome shotgun (WGS) entry which is preliminary data.</text>
</comment>
<protein>
    <recommendedName>
        <fullName evidence="4">Eukaryotic/viral aspartic protease</fullName>
    </recommendedName>
</protein>
<gene>
    <name evidence="2" type="ORF">PHMEG_00027459</name>
</gene>
<dbReference type="EMBL" id="NBNE01007019">
    <property type="protein sequence ID" value="OWZ01208.1"/>
    <property type="molecule type" value="Genomic_DNA"/>
</dbReference>
<keyword evidence="3" id="KW-1185">Reference proteome</keyword>
<dbReference type="OrthoDB" id="129427at2759"/>
<dbReference type="Proteomes" id="UP000198211">
    <property type="component" value="Unassembled WGS sequence"/>
</dbReference>
<name>A0A225V8J1_9STRA</name>
<accession>A0A225V8J1</accession>
<feature type="region of interest" description="Disordered" evidence="1">
    <location>
        <begin position="1"/>
        <end position="37"/>
    </location>
</feature>
<evidence type="ECO:0000313" key="2">
    <source>
        <dbReference type="EMBL" id="OWZ01208.1"/>
    </source>
</evidence>
<dbReference type="AlphaFoldDB" id="A0A225V8J1"/>
<evidence type="ECO:0000256" key="1">
    <source>
        <dbReference type="SAM" id="MobiDB-lite"/>
    </source>
</evidence>
<organism evidence="2 3">
    <name type="scientific">Phytophthora megakarya</name>
    <dbReference type="NCBI Taxonomy" id="4795"/>
    <lineage>
        <taxon>Eukaryota</taxon>
        <taxon>Sar</taxon>
        <taxon>Stramenopiles</taxon>
        <taxon>Oomycota</taxon>
        <taxon>Peronosporomycetes</taxon>
        <taxon>Peronosporales</taxon>
        <taxon>Peronosporaceae</taxon>
        <taxon>Phytophthora</taxon>
    </lineage>
</organism>
<evidence type="ECO:0008006" key="4">
    <source>
        <dbReference type="Google" id="ProtNLM"/>
    </source>
</evidence>
<feature type="compositionally biased region" description="Polar residues" evidence="1">
    <location>
        <begin position="208"/>
        <end position="224"/>
    </location>
</feature>